<dbReference type="Proteomes" id="UP000070501">
    <property type="component" value="Unassembled WGS sequence"/>
</dbReference>
<feature type="region of interest" description="Disordered" evidence="1">
    <location>
        <begin position="40"/>
        <end position="73"/>
    </location>
</feature>
<proteinExistence type="predicted"/>
<dbReference type="AlphaFoldDB" id="A0A136IMH1"/>
<evidence type="ECO:0000313" key="3">
    <source>
        <dbReference type="Proteomes" id="UP000070501"/>
    </source>
</evidence>
<accession>A0A136IMH1</accession>
<dbReference type="InParanoid" id="A0A136IMH1"/>
<dbReference type="EMBL" id="KQ964271">
    <property type="protein sequence ID" value="KXJ86044.1"/>
    <property type="molecule type" value="Genomic_DNA"/>
</dbReference>
<dbReference type="OrthoDB" id="4785197at2759"/>
<evidence type="ECO:0000256" key="1">
    <source>
        <dbReference type="SAM" id="MobiDB-lite"/>
    </source>
</evidence>
<evidence type="ECO:0000313" key="2">
    <source>
        <dbReference type="EMBL" id="KXJ86044.1"/>
    </source>
</evidence>
<organism evidence="2 3">
    <name type="scientific">Microdochium bolleyi</name>
    <dbReference type="NCBI Taxonomy" id="196109"/>
    <lineage>
        <taxon>Eukaryota</taxon>
        <taxon>Fungi</taxon>
        <taxon>Dikarya</taxon>
        <taxon>Ascomycota</taxon>
        <taxon>Pezizomycotina</taxon>
        <taxon>Sordariomycetes</taxon>
        <taxon>Xylariomycetidae</taxon>
        <taxon>Xylariales</taxon>
        <taxon>Microdochiaceae</taxon>
        <taxon>Microdochium</taxon>
    </lineage>
</organism>
<sequence>MRLRETAAIVAIGLLDFTYSQQYILRYRFADNGLPQITSAAPLPSSSSTTRSSSSGDPATSSVSSSTSSSSTSMEFCSTVSSQIAAESEQAAASSFCSSYLSVPGSAVLTVTSTASGDPQTVTATSTTTELVTATVTASATGGQTASTETATTSSLETTSTVFVALTGCTFPTVTMKKRDNSPSAAAAPTPEALAGYAAGPALSSACSCLDIDGAPATTTTTTAVSASSAIVTVTEIVTQTTSVTVPAPDSTSASAPIGGTSTVRAVTVTTFRLVARAAPTLFYNGKRLRREGDAVAVNDPAATGDIFGLFPDGELRLASSSGSTVFSPGAYTKENAIGYQAFVLFGDEGTDETRIACSLAAGGGGDGTCPLTCANARGDESFTCDSLWNLGNVEDTQPRIDFCLVVDTVPTSIPGTTVRLVSCLQPPPHPAQTGLPRGKMDTTPEQRRPLSFLDLPVETRHQIYELYMLNHVRDAPDAIAKVGFIFNGHSIAFESSHQDIPPLMRTSKHVATELVTVASRHLRFVIGDHQSLVTDFGATLSPAVGISLPARCQTGADLLEIEWRLGAWDQIGVYDFAGAMAINVSAISAMLGGPAKFRALGISTIRYTLRPTGRLKHECSPHDPENDIHLLTEKCIKRVGRLRGLCPSLRTLELIGSFEKAWLDRLEEEARGLGVKVLRGHAHPSSPRHELCP</sequence>
<gene>
    <name evidence="2" type="ORF">Micbo1qcDRAFT_180251</name>
</gene>
<reference evidence="3" key="1">
    <citation type="submission" date="2016-02" db="EMBL/GenBank/DDBJ databases">
        <title>Draft genome sequence of Microdochium bolleyi, a fungal endophyte of beachgrass.</title>
        <authorList>
            <consortium name="DOE Joint Genome Institute"/>
            <person name="David A.S."/>
            <person name="May G."/>
            <person name="Haridas S."/>
            <person name="Lim J."/>
            <person name="Wang M."/>
            <person name="Labutti K."/>
            <person name="Lipzen A."/>
            <person name="Barry K."/>
            <person name="Grigoriev I.V."/>
        </authorList>
    </citation>
    <scope>NUCLEOTIDE SEQUENCE [LARGE SCALE GENOMIC DNA]</scope>
    <source>
        <strain evidence="3">J235TASD1</strain>
    </source>
</reference>
<name>A0A136IMH1_9PEZI</name>
<protein>
    <submittedName>
        <fullName evidence="2">Uncharacterized protein</fullName>
    </submittedName>
</protein>
<keyword evidence="3" id="KW-1185">Reference proteome</keyword>
<feature type="region of interest" description="Disordered" evidence="1">
    <location>
        <begin position="426"/>
        <end position="446"/>
    </location>
</feature>